<keyword evidence="4" id="KW-0325">Glycoprotein</keyword>
<protein>
    <recommendedName>
        <fullName evidence="7">GDSL esterase/lipase</fullName>
    </recommendedName>
</protein>
<dbReference type="InterPro" id="IPR036514">
    <property type="entry name" value="SGNH_hydro_sf"/>
</dbReference>
<dbReference type="SUPFAM" id="SSF52266">
    <property type="entry name" value="SGNH hydrolase"/>
    <property type="match status" value="1"/>
</dbReference>
<dbReference type="OrthoDB" id="1600564at2759"/>
<comment type="similarity">
    <text evidence="1">Belongs to the 'GDSL' lipolytic enzyme family.</text>
</comment>
<dbReference type="Pfam" id="PF00657">
    <property type="entry name" value="Lipase_GDSL"/>
    <property type="match status" value="1"/>
</dbReference>
<accession>A0A5J4ZRA2</accession>
<dbReference type="EMBL" id="CM018049">
    <property type="protein sequence ID" value="KAA8519687.1"/>
    <property type="molecule type" value="Genomic_DNA"/>
</dbReference>
<keyword evidence="6" id="KW-1185">Reference proteome</keyword>
<dbReference type="Gene3D" id="3.40.50.1110">
    <property type="entry name" value="SGNH hydrolase"/>
    <property type="match status" value="1"/>
</dbReference>
<dbReference type="PANTHER" id="PTHR22835">
    <property type="entry name" value="ZINC FINGER FYVE DOMAIN CONTAINING PROTEIN"/>
    <property type="match status" value="1"/>
</dbReference>
<evidence type="ECO:0000256" key="4">
    <source>
        <dbReference type="ARBA" id="ARBA00023180"/>
    </source>
</evidence>
<gene>
    <name evidence="5" type="ORF">F0562_013868</name>
</gene>
<dbReference type="Proteomes" id="UP000325577">
    <property type="component" value="Linkage Group LG6"/>
</dbReference>
<dbReference type="GO" id="GO:0006629">
    <property type="term" value="P:lipid metabolic process"/>
    <property type="evidence" value="ECO:0007669"/>
    <property type="project" value="InterPro"/>
</dbReference>
<dbReference type="AlphaFoldDB" id="A0A5J4ZRA2"/>
<evidence type="ECO:0000256" key="1">
    <source>
        <dbReference type="ARBA" id="ARBA00008668"/>
    </source>
</evidence>
<reference evidence="5 6" key="1">
    <citation type="submission" date="2019-09" db="EMBL/GenBank/DDBJ databases">
        <title>A chromosome-level genome assembly of the Chinese tupelo Nyssa sinensis.</title>
        <authorList>
            <person name="Yang X."/>
            <person name="Kang M."/>
            <person name="Yang Y."/>
            <person name="Xiong H."/>
            <person name="Wang M."/>
            <person name="Zhang Z."/>
            <person name="Wang Z."/>
            <person name="Wu H."/>
            <person name="Ma T."/>
            <person name="Liu J."/>
            <person name="Xi Z."/>
        </authorList>
    </citation>
    <scope>NUCLEOTIDE SEQUENCE [LARGE SCALE GENOMIC DNA]</scope>
    <source>
        <strain evidence="5">J267</strain>
        <tissue evidence="5">Leaf</tissue>
    </source>
</reference>
<sequence length="503" mass="55207">MESPPSGVGLTPNRRRCYVWMGAYAIGCYTSIFGFGDSLLDTGNALHFYPPDDPPNFGRLPYGETFFHHPTGRCCDGRLIVDFIAQALGLPFLPPYFGGWNSSEAADFEKGVNFAVVGSQALDDSFFEERGMNVTYQNTSMRCQLSWFKDFLPSLCLPSSDCQKVLKSSLFILDFGGNDYGHALLAGRSVQEVQSYVPLVVNAIASTINELIELGARTIMVAGGIPLGCLALFLTEFISSNKEDYDPMTGCLTWFNNLVEYHNEQLQIELNRIRELQPYATIIYADYYNIAMPFYISPRKFGFTKGALVACCGDGGPYNVNTSVLCGNPPSTAADNPFLYVGWDGLHLTEAAYKLISKALLEGPYTIPHINTSCVSIAGSSEYLNYDPSLSLSSPTGLYPSRGLTSSTVLETPFSHSLPLENSGFTKRTLTACCRAGELPYHFHSSTPLMDSRVAIVEKLSVCRLRGLRQIKEDVFLVVKIMDMVSMGSLCGTICQCVIGPTE</sequence>
<keyword evidence="2" id="KW-0732">Signal</keyword>
<keyword evidence="3" id="KW-0378">Hydrolase</keyword>
<dbReference type="InterPro" id="IPR035669">
    <property type="entry name" value="SGNH_plant_lipase-like"/>
</dbReference>
<dbReference type="InterPro" id="IPR001087">
    <property type="entry name" value="GDSL"/>
</dbReference>
<evidence type="ECO:0000256" key="3">
    <source>
        <dbReference type="ARBA" id="ARBA00022801"/>
    </source>
</evidence>
<dbReference type="CDD" id="cd01837">
    <property type="entry name" value="SGNH_plant_lipase_like"/>
    <property type="match status" value="1"/>
</dbReference>
<evidence type="ECO:0000313" key="6">
    <source>
        <dbReference type="Proteomes" id="UP000325577"/>
    </source>
</evidence>
<dbReference type="GO" id="GO:0016298">
    <property type="term" value="F:lipase activity"/>
    <property type="evidence" value="ECO:0007669"/>
    <property type="project" value="InterPro"/>
</dbReference>
<dbReference type="PANTHER" id="PTHR22835:SF683">
    <property type="entry name" value="OS05G0506800 PROTEIN"/>
    <property type="match status" value="1"/>
</dbReference>
<evidence type="ECO:0000313" key="5">
    <source>
        <dbReference type="EMBL" id="KAA8519687.1"/>
    </source>
</evidence>
<evidence type="ECO:0008006" key="7">
    <source>
        <dbReference type="Google" id="ProtNLM"/>
    </source>
</evidence>
<evidence type="ECO:0000256" key="2">
    <source>
        <dbReference type="ARBA" id="ARBA00022729"/>
    </source>
</evidence>
<organism evidence="5 6">
    <name type="scientific">Nyssa sinensis</name>
    <dbReference type="NCBI Taxonomy" id="561372"/>
    <lineage>
        <taxon>Eukaryota</taxon>
        <taxon>Viridiplantae</taxon>
        <taxon>Streptophyta</taxon>
        <taxon>Embryophyta</taxon>
        <taxon>Tracheophyta</taxon>
        <taxon>Spermatophyta</taxon>
        <taxon>Magnoliopsida</taxon>
        <taxon>eudicotyledons</taxon>
        <taxon>Gunneridae</taxon>
        <taxon>Pentapetalae</taxon>
        <taxon>asterids</taxon>
        <taxon>Cornales</taxon>
        <taxon>Nyssaceae</taxon>
        <taxon>Nyssa</taxon>
    </lineage>
</organism>
<name>A0A5J4ZRA2_9ASTE</name>
<proteinExistence type="inferred from homology"/>
<dbReference type="PROSITE" id="PS01098">
    <property type="entry name" value="LIPASE_GDSL_SER"/>
    <property type="match status" value="1"/>
</dbReference>
<dbReference type="InterPro" id="IPR008265">
    <property type="entry name" value="Lipase_GDSL_AS"/>
</dbReference>